<proteinExistence type="inferred from homology"/>
<keyword evidence="5" id="KW-0460">Magnesium</keyword>
<dbReference type="InterPro" id="IPR015797">
    <property type="entry name" value="NUDIX_hydrolase-like_dom_sf"/>
</dbReference>
<dbReference type="Proteomes" id="UP001341297">
    <property type="component" value="Unassembled WGS sequence"/>
</dbReference>
<dbReference type="AlphaFoldDB" id="A0AAJ3Z1D8"/>
<feature type="domain" description="Nudix hydrolase" evidence="6">
    <location>
        <begin position="3"/>
        <end position="130"/>
    </location>
</feature>
<dbReference type="Gene3D" id="3.90.79.10">
    <property type="entry name" value="Nucleoside Triphosphate Pyrophosphohydrolase"/>
    <property type="match status" value="1"/>
</dbReference>
<evidence type="ECO:0000259" key="6">
    <source>
        <dbReference type="PROSITE" id="PS51462"/>
    </source>
</evidence>
<dbReference type="RefSeq" id="WP_096891935.1">
    <property type="nucleotide sequence ID" value="NZ_CP023481.1"/>
</dbReference>
<dbReference type="PRINTS" id="PR00502">
    <property type="entry name" value="NUDIXFAMILY"/>
</dbReference>
<comment type="similarity">
    <text evidence="2">Belongs to the Nudix hydrolase family.</text>
</comment>
<dbReference type="EMBL" id="CP035232">
    <property type="protein sequence ID" value="QAT67180.1"/>
    <property type="molecule type" value="Genomic_DNA"/>
</dbReference>
<evidence type="ECO:0000256" key="1">
    <source>
        <dbReference type="ARBA" id="ARBA00001946"/>
    </source>
</evidence>
<keyword evidence="10" id="KW-1185">Reference proteome</keyword>
<evidence type="ECO:0000256" key="2">
    <source>
        <dbReference type="ARBA" id="ARBA00005582"/>
    </source>
</evidence>
<dbReference type="InterPro" id="IPR000086">
    <property type="entry name" value="NUDIX_hydrolase_dom"/>
</dbReference>
<comment type="cofactor">
    <cofactor evidence="1">
        <name>Mg(2+)</name>
        <dbReference type="ChEBI" id="CHEBI:18420"/>
    </cofactor>
</comment>
<dbReference type="GO" id="GO:0046872">
    <property type="term" value="F:metal ion binding"/>
    <property type="evidence" value="ECO:0007669"/>
    <property type="project" value="UniProtKB-KW"/>
</dbReference>
<reference evidence="8 9" key="1">
    <citation type="submission" date="2019-01" db="EMBL/GenBank/DDBJ databases">
        <title>Genome sequence of Bacillus glycinifermentans SRCM103574.</title>
        <authorList>
            <person name="Kong H.-J."/>
            <person name="Jeong S.-Y."/>
            <person name="Jeong D.-Y."/>
        </authorList>
    </citation>
    <scope>NUCLEOTIDE SEQUENCE [LARGE SCALE GENOMIC DNA]</scope>
    <source>
        <strain evidence="8 9">SRCM103574</strain>
    </source>
</reference>
<dbReference type="Proteomes" id="UP000288675">
    <property type="component" value="Chromosome"/>
</dbReference>
<evidence type="ECO:0000313" key="7">
    <source>
        <dbReference type="EMBL" id="MEC0484154.1"/>
    </source>
</evidence>
<protein>
    <submittedName>
        <fullName evidence="8">8-oxo-dGTP diphosphatase</fullName>
    </submittedName>
</protein>
<keyword evidence="4" id="KW-0378">Hydrolase</keyword>
<dbReference type="CDD" id="cd18875">
    <property type="entry name" value="NUDIX_Hydrolase"/>
    <property type="match status" value="1"/>
</dbReference>
<evidence type="ECO:0000313" key="10">
    <source>
        <dbReference type="Proteomes" id="UP001341297"/>
    </source>
</evidence>
<sequence length="157" mass="17879">MTDLQRVTNCVLISDDQVLLLKKPRRGWWVAPGGKMESGETVRDAVIREYREETGLYVLNPQLKGIFTFIIKENDQVVSEWMMFTFVADHYTGSPVEESEEGIIQWHQAGEIENLPMAPGDGHILDFMLKGSGLLHGTFTYTPDFELLSYRLDPQGE</sequence>
<evidence type="ECO:0000256" key="5">
    <source>
        <dbReference type="ARBA" id="ARBA00022842"/>
    </source>
</evidence>
<gene>
    <name evidence="8" type="ORF">EQZ20_21390</name>
    <name evidence="7" type="ORF">P8828_04685</name>
</gene>
<dbReference type="SUPFAM" id="SSF55811">
    <property type="entry name" value="Nudix"/>
    <property type="match status" value="1"/>
</dbReference>
<evidence type="ECO:0000313" key="8">
    <source>
        <dbReference type="EMBL" id="QAT67180.1"/>
    </source>
</evidence>
<reference evidence="7 10" key="2">
    <citation type="submission" date="2023-03" db="EMBL/GenBank/DDBJ databases">
        <title>Agriculturally important microbes genome sequencing.</title>
        <authorList>
            <person name="Dunlap C."/>
        </authorList>
    </citation>
    <scope>NUCLEOTIDE SEQUENCE [LARGE SCALE GENOMIC DNA]</scope>
    <source>
        <strain evidence="7 10">CBP-3203</strain>
    </source>
</reference>
<dbReference type="PANTHER" id="PTHR43758:SF2">
    <property type="entry name" value="OXIDIZED PURINE NUCLEOSIDE TRIPHOSPHATE HYDROLASE"/>
    <property type="match status" value="1"/>
</dbReference>
<dbReference type="PANTHER" id="PTHR43758">
    <property type="entry name" value="7,8-DIHYDRO-8-OXOGUANINE TRIPHOSPHATASE"/>
    <property type="match status" value="1"/>
</dbReference>
<dbReference type="GeneID" id="82855233"/>
<evidence type="ECO:0000256" key="4">
    <source>
        <dbReference type="ARBA" id="ARBA00022801"/>
    </source>
</evidence>
<evidence type="ECO:0000256" key="3">
    <source>
        <dbReference type="ARBA" id="ARBA00022723"/>
    </source>
</evidence>
<evidence type="ECO:0000313" key="9">
    <source>
        <dbReference type="Proteomes" id="UP000288675"/>
    </source>
</evidence>
<accession>A0AAJ3Z1D8</accession>
<keyword evidence="3" id="KW-0479">Metal-binding</keyword>
<dbReference type="Pfam" id="PF00293">
    <property type="entry name" value="NUDIX"/>
    <property type="match status" value="1"/>
</dbReference>
<dbReference type="InterPro" id="IPR020476">
    <property type="entry name" value="Nudix_hydrolase"/>
</dbReference>
<dbReference type="GO" id="GO:0005737">
    <property type="term" value="C:cytoplasm"/>
    <property type="evidence" value="ECO:0007669"/>
    <property type="project" value="TreeGrafter"/>
</dbReference>
<dbReference type="GO" id="GO:0016818">
    <property type="term" value="F:hydrolase activity, acting on acid anhydrides, in phosphorus-containing anhydrides"/>
    <property type="evidence" value="ECO:0007669"/>
    <property type="project" value="TreeGrafter"/>
</dbReference>
<dbReference type="PROSITE" id="PS51462">
    <property type="entry name" value="NUDIX"/>
    <property type="match status" value="1"/>
</dbReference>
<dbReference type="EMBL" id="JARRTL010000006">
    <property type="protein sequence ID" value="MEC0484154.1"/>
    <property type="molecule type" value="Genomic_DNA"/>
</dbReference>
<organism evidence="8 9">
    <name type="scientific">Bacillus glycinifermentans</name>
    <dbReference type="NCBI Taxonomy" id="1664069"/>
    <lineage>
        <taxon>Bacteria</taxon>
        <taxon>Bacillati</taxon>
        <taxon>Bacillota</taxon>
        <taxon>Bacilli</taxon>
        <taxon>Bacillales</taxon>
        <taxon>Bacillaceae</taxon>
        <taxon>Bacillus</taxon>
    </lineage>
</organism>
<name>A0AAJ3Z1D8_9BACI</name>